<keyword evidence="6 8" id="KW-1133">Transmembrane helix</keyword>
<comment type="caution">
    <text evidence="9">The sequence shown here is derived from an EMBL/GenBank/DDBJ whole genome shotgun (WGS) entry which is preliminary data.</text>
</comment>
<evidence type="ECO:0000256" key="2">
    <source>
        <dbReference type="ARBA" id="ARBA00009773"/>
    </source>
</evidence>
<keyword evidence="5 8" id="KW-0812">Transmembrane</keyword>
<evidence type="ECO:0000256" key="4">
    <source>
        <dbReference type="ARBA" id="ARBA00022475"/>
    </source>
</evidence>
<feature type="transmembrane region" description="Helical" evidence="8">
    <location>
        <begin position="133"/>
        <end position="158"/>
    </location>
</feature>
<reference evidence="9 10" key="1">
    <citation type="submission" date="2019-02" db="EMBL/GenBank/DDBJ databases">
        <title>Arundinibacter roseus gen. nov., sp. nov., a new member of the family Cytophagaceae.</title>
        <authorList>
            <person name="Szuroczki S."/>
            <person name="Khayer B."/>
            <person name="Sproer C."/>
            <person name="Toumi M."/>
            <person name="Szabo A."/>
            <person name="Felfoldi T."/>
            <person name="Schumann P."/>
            <person name="Toth E."/>
        </authorList>
    </citation>
    <scope>NUCLEOTIDE SEQUENCE [LARGE SCALE GENOMIC DNA]</scope>
    <source>
        <strain evidence="9 10">DMA-k-7a</strain>
    </source>
</reference>
<evidence type="ECO:0000256" key="7">
    <source>
        <dbReference type="ARBA" id="ARBA00023136"/>
    </source>
</evidence>
<evidence type="ECO:0000313" key="9">
    <source>
        <dbReference type="EMBL" id="TDB68153.1"/>
    </source>
</evidence>
<dbReference type="InterPro" id="IPR002549">
    <property type="entry name" value="AI-2E-like"/>
</dbReference>
<dbReference type="AlphaFoldDB" id="A0A4R4KJL3"/>
<protein>
    <submittedName>
        <fullName evidence="9">AI-2E family transporter</fullName>
    </submittedName>
</protein>
<evidence type="ECO:0000256" key="8">
    <source>
        <dbReference type="SAM" id="Phobius"/>
    </source>
</evidence>
<dbReference type="GO" id="GO:0005886">
    <property type="term" value="C:plasma membrane"/>
    <property type="evidence" value="ECO:0007669"/>
    <property type="project" value="UniProtKB-SubCell"/>
</dbReference>
<dbReference type="PANTHER" id="PTHR21716">
    <property type="entry name" value="TRANSMEMBRANE PROTEIN"/>
    <property type="match status" value="1"/>
</dbReference>
<feature type="transmembrane region" description="Helical" evidence="8">
    <location>
        <begin position="7"/>
        <end position="23"/>
    </location>
</feature>
<dbReference type="Proteomes" id="UP000295706">
    <property type="component" value="Unassembled WGS sequence"/>
</dbReference>
<dbReference type="OrthoDB" id="9793390at2"/>
<keyword evidence="10" id="KW-1185">Reference proteome</keyword>
<dbReference type="Pfam" id="PF01594">
    <property type="entry name" value="AI-2E_transport"/>
    <property type="match status" value="1"/>
</dbReference>
<evidence type="ECO:0000256" key="6">
    <source>
        <dbReference type="ARBA" id="ARBA00022989"/>
    </source>
</evidence>
<name>A0A4R4KJL3_9BACT</name>
<evidence type="ECO:0000256" key="5">
    <source>
        <dbReference type="ARBA" id="ARBA00022692"/>
    </source>
</evidence>
<feature type="transmembrane region" description="Helical" evidence="8">
    <location>
        <begin position="58"/>
        <end position="80"/>
    </location>
</feature>
<comment type="subcellular location">
    <subcellularLocation>
        <location evidence="1">Cell membrane</location>
        <topology evidence="1">Multi-pass membrane protein</topology>
    </subcellularLocation>
</comment>
<comment type="similarity">
    <text evidence="2">Belongs to the autoinducer-2 exporter (AI-2E) (TC 2.A.86) family.</text>
</comment>
<evidence type="ECO:0000313" key="10">
    <source>
        <dbReference type="Proteomes" id="UP000295706"/>
    </source>
</evidence>
<keyword evidence="3" id="KW-0813">Transport</keyword>
<organism evidence="9 10">
    <name type="scientific">Arundinibacter roseus</name>
    <dbReference type="NCBI Taxonomy" id="2070510"/>
    <lineage>
        <taxon>Bacteria</taxon>
        <taxon>Pseudomonadati</taxon>
        <taxon>Bacteroidota</taxon>
        <taxon>Cytophagia</taxon>
        <taxon>Cytophagales</taxon>
        <taxon>Spirosomataceae</taxon>
        <taxon>Arundinibacter</taxon>
    </lineage>
</organism>
<gene>
    <name evidence="9" type="ORF">EZE20_04310</name>
</gene>
<feature type="transmembrane region" description="Helical" evidence="8">
    <location>
        <begin position="259"/>
        <end position="277"/>
    </location>
</feature>
<sequence>MKEKLTIFSRGIIIMVGIPAALYLGKAFLVTFCIGVILALVLNPVMDWLMAKGFRKSLAVAASTFLLVLFFVGLAGLLWYQVSLVSQDWPQIQERSEKMLTQAQEYVAEQTGVSPDKQISKAKDSVSKLSSQAAGFFGSFTSTLANFLLVFVYVVLLLSQRHRVKKFLLMVSPDHKKGPVNKMMAEVCKTASSYVWGMLKVITALAIVYAIGFSIGGVKYSILLAILAALFSFLPYVGNVIGGGLAALLAVVSGEPSSFFIVAGVMIVAQLLENYVLSPFVVGDSVQLNPFFSIVSIIVFSTIWGLGGAIIAIPLTAIIRVLFKLSVHTQPLVYLMSDDSDD</sequence>
<proteinExistence type="inferred from homology"/>
<evidence type="ECO:0000256" key="3">
    <source>
        <dbReference type="ARBA" id="ARBA00022448"/>
    </source>
</evidence>
<feature type="transmembrane region" description="Helical" evidence="8">
    <location>
        <begin position="222"/>
        <end position="252"/>
    </location>
</feature>
<keyword evidence="7 8" id="KW-0472">Membrane</keyword>
<keyword evidence="4" id="KW-1003">Cell membrane</keyword>
<evidence type="ECO:0000256" key="1">
    <source>
        <dbReference type="ARBA" id="ARBA00004651"/>
    </source>
</evidence>
<feature type="transmembrane region" description="Helical" evidence="8">
    <location>
        <begin position="297"/>
        <end position="323"/>
    </location>
</feature>
<dbReference type="RefSeq" id="WP_132114846.1">
    <property type="nucleotide sequence ID" value="NZ_SMJU01000002.1"/>
</dbReference>
<dbReference type="PANTHER" id="PTHR21716:SF53">
    <property type="entry name" value="PERMEASE PERM-RELATED"/>
    <property type="match status" value="1"/>
</dbReference>
<feature type="transmembrane region" description="Helical" evidence="8">
    <location>
        <begin position="193"/>
        <end position="216"/>
    </location>
</feature>
<accession>A0A4R4KJL3</accession>
<feature type="transmembrane region" description="Helical" evidence="8">
    <location>
        <begin position="29"/>
        <end position="46"/>
    </location>
</feature>
<dbReference type="EMBL" id="SMJU01000002">
    <property type="protein sequence ID" value="TDB68153.1"/>
    <property type="molecule type" value="Genomic_DNA"/>
</dbReference>